<keyword evidence="2" id="KW-0732">Signal</keyword>
<evidence type="ECO:0000313" key="4">
    <source>
        <dbReference type="Proteomes" id="UP001142055"/>
    </source>
</evidence>
<proteinExistence type="predicted"/>
<evidence type="ECO:0000256" key="2">
    <source>
        <dbReference type="SAM" id="SignalP"/>
    </source>
</evidence>
<accession>A0A9Q0M4X1</accession>
<protein>
    <submittedName>
        <fullName evidence="3">Uncharacterized protein</fullName>
    </submittedName>
</protein>
<evidence type="ECO:0000256" key="1">
    <source>
        <dbReference type="SAM" id="Phobius"/>
    </source>
</evidence>
<keyword evidence="1" id="KW-0472">Membrane</keyword>
<dbReference type="EMBL" id="JAPWDV010000002">
    <property type="protein sequence ID" value="KAJ6218954.1"/>
    <property type="molecule type" value="Genomic_DNA"/>
</dbReference>
<feature type="signal peptide" evidence="2">
    <location>
        <begin position="1"/>
        <end position="18"/>
    </location>
</feature>
<organism evidence="3 4">
    <name type="scientific">Blomia tropicalis</name>
    <name type="common">Mite</name>
    <dbReference type="NCBI Taxonomy" id="40697"/>
    <lineage>
        <taxon>Eukaryota</taxon>
        <taxon>Metazoa</taxon>
        <taxon>Ecdysozoa</taxon>
        <taxon>Arthropoda</taxon>
        <taxon>Chelicerata</taxon>
        <taxon>Arachnida</taxon>
        <taxon>Acari</taxon>
        <taxon>Acariformes</taxon>
        <taxon>Sarcoptiformes</taxon>
        <taxon>Astigmata</taxon>
        <taxon>Glycyphagoidea</taxon>
        <taxon>Echimyopodidae</taxon>
        <taxon>Blomia</taxon>
    </lineage>
</organism>
<keyword evidence="4" id="KW-1185">Reference proteome</keyword>
<feature type="chain" id="PRO_5040151764" evidence="2">
    <location>
        <begin position="19"/>
        <end position="143"/>
    </location>
</feature>
<keyword evidence="1" id="KW-0812">Transmembrane</keyword>
<gene>
    <name evidence="3" type="ORF">RDWZM_004766</name>
</gene>
<dbReference type="AlphaFoldDB" id="A0A9Q0M4X1"/>
<dbReference type="Proteomes" id="UP001142055">
    <property type="component" value="Chromosome 2"/>
</dbReference>
<comment type="caution">
    <text evidence="3">The sequence shown here is derived from an EMBL/GenBank/DDBJ whole genome shotgun (WGS) entry which is preliminary data.</text>
</comment>
<keyword evidence="1" id="KW-1133">Transmembrane helix</keyword>
<feature type="transmembrane region" description="Helical" evidence="1">
    <location>
        <begin position="118"/>
        <end position="140"/>
    </location>
</feature>
<reference evidence="3" key="1">
    <citation type="submission" date="2022-12" db="EMBL/GenBank/DDBJ databases">
        <title>Genome assemblies of Blomia tropicalis.</title>
        <authorList>
            <person name="Cui Y."/>
        </authorList>
    </citation>
    <scope>NUCLEOTIDE SEQUENCE</scope>
    <source>
        <tissue evidence="3">Adult mites</tissue>
    </source>
</reference>
<name>A0A9Q0M4X1_BLOTA</name>
<sequence length="143" mass="16519">MKILFVILSLTLFEAVIADPNFDMRHLDLGNNVTCLVEFTKEYNRCIEPLPKDLGDKDLTSYELKEKCHYYRLLNDCIQERFPPLVKLDECESANATQIIDFCNTFKNELEKLNCGNFSFGINASFSMIITIILFGLFIVPNY</sequence>
<evidence type="ECO:0000313" key="3">
    <source>
        <dbReference type="EMBL" id="KAJ6218954.1"/>
    </source>
</evidence>